<dbReference type="Proteomes" id="UP000645966">
    <property type="component" value="Unassembled WGS sequence"/>
</dbReference>
<dbReference type="RefSeq" id="WP_198737225.1">
    <property type="nucleotide sequence ID" value="NZ_JAEIOS010000001.1"/>
</dbReference>
<sequence length="584" mass="66071">MDNYRHADSAPDWEDQHYPHIATPEEDARKLVQETALAWTPVPISMDAPTIAEVEAAISDDPIYPCSREALLKSWTNVVRQNSRRQIGITQEKLTDLFYGTLKAILRSSWGKTRYGKAPELLGFAKQDKYVTEEHASGAIDALSTFAHVFALYAASFAKLIQRVEPKNRGQKPRLLQTQLTTRRYSVAIAVRNYIAPEVGRFRPPNLDILHGRECQIDESNGLLHTRESAVAWTSVIRAGSEHFSALQQSPAIGGEGPLLDQFFLLTEECVLVSIRDYVSQIASFTVDIKSGLYQSNAKRGVTQNEIDKTIAILDQWLPDIQRMFLASSTEEALKRATDLYFSTLKQYPALIEFAGGEPNANQENWGGNRTILGIESYKAVQNNIKTIFLELLKKEEITETDVFYIIQASATNAYRRALGVNGFAIEVEIPPKLAAKNHIGEELDIDKELDRLNKNRDEQINIHQNNSEKPCIREALSYLEDEVNVVAFEKMYGTYETMVAKSMLETWQISDDDDERERILDIARENIYLAYHNDGVPIDAISKDPETALDNICHLISEVIEIVGYTVDGLPIRQWFTKPRFPE</sequence>
<accession>A0A934HX37</accession>
<name>A0A934HX37_9CORY</name>
<comment type="caution">
    <text evidence="1">The sequence shown here is derived from an EMBL/GenBank/DDBJ whole genome shotgun (WGS) entry which is preliminary data.</text>
</comment>
<reference evidence="1" key="1">
    <citation type="submission" date="2020-12" db="EMBL/GenBank/DDBJ databases">
        <title>Genome public.</title>
        <authorList>
            <person name="Sun Q."/>
        </authorList>
    </citation>
    <scope>NUCLEOTIDE SEQUENCE</scope>
    <source>
        <strain evidence="1">CCM 8863</strain>
    </source>
</reference>
<protein>
    <submittedName>
        <fullName evidence="1">Uncharacterized protein</fullName>
    </submittedName>
</protein>
<dbReference type="EMBL" id="JAEIOS010000001">
    <property type="protein sequence ID" value="MBI8988152.1"/>
    <property type="molecule type" value="Genomic_DNA"/>
</dbReference>
<gene>
    <name evidence="1" type="ORF">JDV75_00005</name>
</gene>
<evidence type="ECO:0000313" key="1">
    <source>
        <dbReference type="EMBL" id="MBI8988152.1"/>
    </source>
</evidence>
<dbReference type="AlphaFoldDB" id="A0A934HX37"/>
<keyword evidence="2" id="KW-1185">Reference proteome</keyword>
<proteinExistence type="predicted"/>
<evidence type="ECO:0000313" key="2">
    <source>
        <dbReference type="Proteomes" id="UP000645966"/>
    </source>
</evidence>
<organism evidence="1 2">
    <name type="scientific">Corynebacterium meridianum</name>
    <dbReference type="NCBI Taxonomy" id="2765363"/>
    <lineage>
        <taxon>Bacteria</taxon>
        <taxon>Bacillati</taxon>
        <taxon>Actinomycetota</taxon>
        <taxon>Actinomycetes</taxon>
        <taxon>Mycobacteriales</taxon>
        <taxon>Corynebacteriaceae</taxon>
        <taxon>Corynebacterium</taxon>
    </lineage>
</organism>